<comment type="caution">
    <text evidence="8">The sequence shown here is derived from an EMBL/GenBank/DDBJ whole genome shotgun (WGS) entry which is preliminary data.</text>
</comment>
<dbReference type="GO" id="GO:0003677">
    <property type="term" value="F:DNA binding"/>
    <property type="evidence" value="ECO:0007669"/>
    <property type="project" value="UniProtKB-KW"/>
</dbReference>
<sequence length="205" mass="23051">MSGASSMVRLGLFDTVRVVLAGAESFPLPAEAHSSTSTSAPALNKAVVFRRLFDEYWPLVHHHLSGFLDNQEEVDEITAEVFVVAWRKLRPETPMGLRWFIRTADNKVRDVDRSARSRGRALDAMSRGLENAAERLHPLEALALRQAMKKLNARERQVVVLTYWDELTAGEVAAVLRCSSAAVWTTLTRARTKLRIQLEVKEDGR</sequence>
<evidence type="ECO:0000313" key="8">
    <source>
        <dbReference type="EMBL" id="KAB1883627.1"/>
    </source>
</evidence>
<dbReference type="GO" id="GO:0016987">
    <property type="term" value="F:sigma factor activity"/>
    <property type="evidence" value="ECO:0007669"/>
    <property type="project" value="UniProtKB-KW"/>
</dbReference>
<dbReference type="InterPro" id="IPR007627">
    <property type="entry name" value="RNA_pol_sigma70_r2"/>
</dbReference>
<feature type="domain" description="RNA polymerase sigma factor 70 region 4 type 2" evidence="7">
    <location>
        <begin position="142"/>
        <end position="194"/>
    </location>
</feature>
<evidence type="ECO:0000256" key="4">
    <source>
        <dbReference type="ARBA" id="ARBA00023125"/>
    </source>
</evidence>
<evidence type="ECO:0000259" key="7">
    <source>
        <dbReference type="Pfam" id="PF08281"/>
    </source>
</evidence>
<dbReference type="AlphaFoldDB" id="A0AAD3X1F8"/>
<dbReference type="InterPro" id="IPR013325">
    <property type="entry name" value="RNA_pol_sigma_r2"/>
</dbReference>
<dbReference type="Gene3D" id="1.10.1740.10">
    <property type="match status" value="1"/>
</dbReference>
<comment type="similarity">
    <text evidence="1">Belongs to the sigma-70 factor family. ECF subfamily.</text>
</comment>
<dbReference type="SUPFAM" id="SSF88946">
    <property type="entry name" value="Sigma2 domain of RNA polymerase sigma factors"/>
    <property type="match status" value="1"/>
</dbReference>
<dbReference type="EMBL" id="WAAQ01000002">
    <property type="protein sequence ID" value="KAB1883627.1"/>
    <property type="molecule type" value="Genomic_DNA"/>
</dbReference>
<dbReference type="PANTHER" id="PTHR43133:SF8">
    <property type="entry name" value="RNA POLYMERASE SIGMA FACTOR HI_1459-RELATED"/>
    <property type="match status" value="1"/>
</dbReference>
<evidence type="ECO:0000259" key="6">
    <source>
        <dbReference type="Pfam" id="PF04542"/>
    </source>
</evidence>
<dbReference type="GO" id="GO:0006352">
    <property type="term" value="P:DNA-templated transcription initiation"/>
    <property type="evidence" value="ECO:0007669"/>
    <property type="project" value="InterPro"/>
</dbReference>
<dbReference type="InterPro" id="IPR039425">
    <property type="entry name" value="RNA_pol_sigma-70-like"/>
</dbReference>
<dbReference type="SUPFAM" id="SSF88659">
    <property type="entry name" value="Sigma3 and sigma4 domains of RNA polymerase sigma factors"/>
    <property type="match status" value="1"/>
</dbReference>
<keyword evidence="5" id="KW-0804">Transcription</keyword>
<dbReference type="Pfam" id="PF08281">
    <property type="entry name" value="Sigma70_r4_2"/>
    <property type="match status" value="1"/>
</dbReference>
<dbReference type="PANTHER" id="PTHR43133">
    <property type="entry name" value="RNA POLYMERASE ECF-TYPE SIGMA FACTO"/>
    <property type="match status" value="1"/>
</dbReference>
<dbReference type="Gene3D" id="1.10.10.10">
    <property type="entry name" value="Winged helix-like DNA-binding domain superfamily/Winged helix DNA-binding domain"/>
    <property type="match status" value="1"/>
</dbReference>
<reference evidence="8 9" key="1">
    <citation type="submission" date="2019-09" db="EMBL/GenBank/DDBJ databases">
        <title>Whole genome sequencing of Microbacterium maritypicum.</title>
        <authorList>
            <person name="Lenchi N."/>
        </authorList>
    </citation>
    <scope>NUCLEOTIDE SEQUENCE [LARGE SCALE GENOMIC DNA]</scope>
    <source>
        <strain evidence="8 9">DSM 12512</strain>
    </source>
</reference>
<keyword evidence="4" id="KW-0238">DNA-binding</keyword>
<evidence type="ECO:0000256" key="3">
    <source>
        <dbReference type="ARBA" id="ARBA00023082"/>
    </source>
</evidence>
<evidence type="ECO:0000313" key="9">
    <source>
        <dbReference type="Proteomes" id="UP000436027"/>
    </source>
</evidence>
<dbReference type="InterPro" id="IPR014284">
    <property type="entry name" value="RNA_pol_sigma-70_dom"/>
</dbReference>
<dbReference type="RefSeq" id="WP_151486998.1">
    <property type="nucleotide sequence ID" value="NZ_BAAAIN010000001.1"/>
</dbReference>
<evidence type="ECO:0000256" key="1">
    <source>
        <dbReference type="ARBA" id="ARBA00010641"/>
    </source>
</evidence>
<evidence type="ECO:0000256" key="5">
    <source>
        <dbReference type="ARBA" id="ARBA00023163"/>
    </source>
</evidence>
<keyword evidence="3" id="KW-0731">Sigma factor</keyword>
<feature type="domain" description="RNA polymerase sigma-70 region 2" evidence="6">
    <location>
        <begin position="52"/>
        <end position="116"/>
    </location>
</feature>
<protein>
    <submittedName>
        <fullName evidence="8">Sigma-70 family RNA polymerase sigma factor</fullName>
    </submittedName>
</protein>
<dbReference type="Pfam" id="PF04542">
    <property type="entry name" value="Sigma70_r2"/>
    <property type="match status" value="1"/>
</dbReference>
<dbReference type="Proteomes" id="UP000436027">
    <property type="component" value="Unassembled WGS sequence"/>
</dbReference>
<dbReference type="InterPro" id="IPR036388">
    <property type="entry name" value="WH-like_DNA-bd_sf"/>
</dbReference>
<keyword evidence="2" id="KW-0805">Transcription regulation</keyword>
<accession>A0AAD3X1F8</accession>
<gene>
    <name evidence="8" type="ORF">F6W70_13585</name>
</gene>
<dbReference type="InterPro" id="IPR013249">
    <property type="entry name" value="RNA_pol_sigma70_r4_t2"/>
</dbReference>
<proteinExistence type="inferred from homology"/>
<dbReference type="NCBIfam" id="TIGR02937">
    <property type="entry name" value="sigma70-ECF"/>
    <property type="match status" value="1"/>
</dbReference>
<organism evidence="8 9">
    <name type="scientific">Microbacterium maritypicum</name>
    <name type="common">Microbacterium liquefaciens</name>
    <dbReference type="NCBI Taxonomy" id="33918"/>
    <lineage>
        <taxon>Bacteria</taxon>
        <taxon>Bacillati</taxon>
        <taxon>Actinomycetota</taxon>
        <taxon>Actinomycetes</taxon>
        <taxon>Micrococcales</taxon>
        <taxon>Microbacteriaceae</taxon>
        <taxon>Microbacterium</taxon>
    </lineage>
</organism>
<evidence type="ECO:0000256" key="2">
    <source>
        <dbReference type="ARBA" id="ARBA00023015"/>
    </source>
</evidence>
<name>A0AAD3X1F8_MICMQ</name>
<dbReference type="InterPro" id="IPR013324">
    <property type="entry name" value="RNA_pol_sigma_r3/r4-like"/>
</dbReference>
<dbReference type="CDD" id="cd06171">
    <property type="entry name" value="Sigma70_r4"/>
    <property type="match status" value="1"/>
</dbReference>